<evidence type="ECO:0000259" key="2">
    <source>
        <dbReference type="PROSITE" id="PS50110"/>
    </source>
</evidence>
<dbReference type="AlphaFoldDB" id="A0A6I6XYR3"/>
<dbReference type="RefSeq" id="WP_159410530.1">
    <property type="nucleotide sequence ID" value="NZ_CP026115.2"/>
</dbReference>
<dbReference type="GO" id="GO:0000160">
    <property type="term" value="P:phosphorelay signal transduction system"/>
    <property type="evidence" value="ECO:0007669"/>
    <property type="project" value="InterPro"/>
</dbReference>
<dbReference type="SMART" id="SM00448">
    <property type="entry name" value="REC"/>
    <property type="match status" value="1"/>
</dbReference>
<evidence type="ECO:0000313" key="3">
    <source>
        <dbReference type="EMBL" id="QHG65186.1"/>
    </source>
</evidence>
<dbReference type="PROSITE" id="PS50110">
    <property type="entry name" value="RESPONSE_REGULATORY"/>
    <property type="match status" value="1"/>
</dbReference>
<dbReference type="EMBL" id="CP026115">
    <property type="protein sequence ID" value="QHG65186.1"/>
    <property type="molecule type" value="Genomic_DNA"/>
</dbReference>
<organism evidence="3 4">
    <name type="scientific">Pseudomonas putida</name>
    <name type="common">Arthrobacter siderocapsulatus</name>
    <dbReference type="NCBI Taxonomy" id="303"/>
    <lineage>
        <taxon>Bacteria</taxon>
        <taxon>Pseudomonadati</taxon>
        <taxon>Pseudomonadota</taxon>
        <taxon>Gammaproteobacteria</taxon>
        <taxon>Pseudomonadales</taxon>
        <taxon>Pseudomonadaceae</taxon>
        <taxon>Pseudomonas</taxon>
    </lineage>
</organism>
<sequence length="145" mass="15512">MKLAVEGLSLLGKTVVVVEDDETLRSLLVDILIELGAECDSFSNSEDALIHLMALKGECSLVVVDHGVPGNIKGMEFISMAHERWPGLPAILTSGYQLDASEVTPPVSFLFKPWSIDELADAIGQAFLGATVPSATVVSLDQKLF</sequence>
<dbReference type="Pfam" id="PF00072">
    <property type="entry name" value="Response_reg"/>
    <property type="match status" value="1"/>
</dbReference>
<protein>
    <submittedName>
        <fullName evidence="3">Response regulator</fullName>
    </submittedName>
</protein>
<dbReference type="Proteomes" id="UP000464480">
    <property type="component" value="Chromosome"/>
</dbReference>
<dbReference type="SUPFAM" id="SSF52172">
    <property type="entry name" value="CheY-like"/>
    <property type="match status" value="1"/>
</dbReference>
<gene>
    <name evidence="3" type="ORF">C2H86_12455</name>
</gene>
<feature type="modified residue" description="4-aspartylphosphate" evidence="1">
    <location>
        <position position="65"/>
    </location>
</feature>
<accession>A0A6I6XYR3</accession>
<evidence type="ECO:0000256" key="1">
    <source>
        <dbReference type="PROSITE-ProRule" id="PRU00169"/>
    </source>
</evidence>
<name>A0A6I6XYR3_PSEPU</name>
<dbReference type="Gene3D" id="3.40.50.2300">
    <property type="match status" value="1"/>
</dbReference>
<dbReference type="InterPro" id="IPR011006">
    <property type="entry name" value="CheY-like_superfamily"/>
</dbReference>
<keyword evidence="1" id="KW-0597">Phosphoprotein</keyword>
<reference evidence="3 4" key="1">
    <citation type="submission" date="2020-02" db="EMBL/GenBank/DDBJ databases">
        <title>Pseudomonas Putida W5 Complete Genome Assembly.</title>
        <authorList>
            <person name="Yuan Z.-C."/>
            <person name="Shaw G.A."/>
            <person name="Cusano A.D."/>
            <person name="Caddey B.J."/>
            <person name="Weselowski B.J."/>
        </authorList>
    </citation>
    <scope>NUCLEOTIDE SEQUENCE [LARGE SCALE GENOMIC DNA]</scope>
    <source>
        <strain evidence="3 4">W5</strain>
    </source>
</reference>
<evidence type="ECO:0000313" key="4">
    <source>
        <dbReference type="Proteomes" id="UP000464480"/>
    </source>
</evidence>
<feature type="domain" description="Response regulatory" evidence="2">
    <location>
        <begin position="14"/>
        <end position="127"/>
    </location>
</feature>
<dbReference type="InterPro" id="IPR001789">
    <property type="entry name" value="Sig_transdc_resp-reg_receiver"/>
</dbReference>
<proteinExistence type="predicted"/>